<feature type="region of interest" description="Disordered" evidence="1">
    <location>
        <begin position="137"/>
        <end position="156"/>
    </location>
</feature>
<dbReference type="AlphaFoldDB" id="A0A4C2AHD5"/>
<evidence type="ECO:0000313" key="3">
    <source>
        <dbReference type="Proteomes" id="UP000299102"/>
    </source>
</evidence>
<name>A0A4C2AHD5_EUMVA</name>
<dbReference type="Proteomes" id="UP000299102">
    <property type="component" value="Unassembled WGS sequence"/>
</dbReference>
<reference evidence="2 3" key="1">
    <citation type="journal article" date="2019" name="Commun. Biol.">
        <title>The bagworm genome reveals a unique fibroin gene that provides high tensile strength.</title>
        <authorList>
            <person name="Kono N."/>
            <person name="Nakamura H."/>
            <person name="Ohtoshi R."/>
            <person name="Tomita M."/>
            <person name="Numata K."/>
            <person name="Arakawa K."/>
        </authorList>
    </citation>
    <scope>NUCLEOTIDE SEQUENCE [LARGE SCALE GENOMIC DNA]</scope>
</reference>
<keyword evidence="3" id="KW-1185">Reference proteome</keyword>
<proteinExistence type="predicted"/>
<organism evidence="2 3">
    <name type="scientific">Eumeta variegata</name>
    <name type="common">Bagworm moth</name>
    <name type="synonym">Eumeta japonica</name>
    <dbReference type="NCBI Taxonomy" id="151549"/>
    <lineage>
        <taxon>Eukaryota</taxon>
        <taxon>Metazoa</taxon>
        <taxon>Ecdysozoa</taxon>
        <taxon>Arthropoda</taxon>
        <taxon>Hexapoda</taxon>
        <taxon>Insecta</taxon>
        <taxon>Pterygota</taxon>
        <taxon>Neoptera</taxon>
        <taxon>Endopterygota</taxon>
        <taxon>Lepidoptera</taxon>
        <taxon>Glossata</taxon>
        <taxon>Ditrysia</taxon>
        <taxon>Tineoidea</taxon>
        <taxon>Psychidae</taxon>
        <taxon>Oiketicinae</taxon>
        <taxon>Eumeta</taxon>
    </lineage>
</organism>
<gene>
    <name evidence="2" type="ORF">EVAR_91214_1</name>
</gene>
<accession>A0A4C2AHD5</accession>
<protein>
    <submittedName>
        <fullName evidence="2">Uncharacterized protein</fullName>
    </submittedName>
</protein>
<sequence length="156" mass="16964">MYSRELASAKQVEPVNQVLGTVIECTTRSLPTPARENQTLNTDVNSLTGIDSDSRMSPAGCKLTHRSRFWLEEEPLQDVNSPHRNRFWLEEEPCRMNRFCSRRSPAGCAQGIDSARGGALQDVNSLTGIDSARGGALQDVSSLTGIDSGSRRSPAG</sequence>
<evidence type="ECO:0000313" key="2">
    <source>
        <dbReference type="EMBL" id="GBP98077.1"/>
    </source>
</evidence>
<dbReference type="EMBL" id="BGZK01003060">
    <property type="protein sequence ID" value="GBP98077.1"/>
    <property type="molecule type" value="Genomic_DNA"/>
</dbReference>
<comment type="caution">
    <text evidence="2">The sequence shown here is derived from an EMBL/GenBank/DDBJ whole genome shotgun (WGS) entry which is preliminary data.</text>
</comment>
<evidence type="ECO:0000256" key="1">
    <source>
        <dbReference type="SAM" id="MobiDB-lite"/>
    </source>
</evidence>